<keyword evidence="1" id="KW-1133">Transmembrane helix</keyword>
<accession>A0ABX5LC72</accession>
<reference evidence="2 3" key="1">
    <citation type="submission" date="2018-03" db="EMBL/GenBank/DDBJ databases">
        <title>Genomic Encyclopedia of Type Strains, Phase III (KMG-III): the genomes of soil and plant-associated and newly described type strains.</title>
        <authorList>
            <person name="Whitman W."/>
        </authorList>
    </citation>
    <scope>NUCLEOTIDE SEQUENCE [LARGE SCALE GENOMIC DNA]</scope>
    <source>
        <strain evidence="2 3">VKM Ac-1602</strain>
    </source>
</reference>
<comment type="caution">
    <text evidence="2">The sequence shown here is derived from an EMBL/GenBank/DDBJ whole genome shotgun (WGS) entry which is preliminary data.</text>
</comment>
<feature type="transmembrane region" description="Helical" evidence="1">
    <location>
        <begin position="44"/>
        <end position="64"/>
    </location>
</feature>
<feature type="transmembrane region" description="Helical" evidence="1">
    <location>
        <begin position="84"/>
        <end position="105"/>
    </location>
</feature>
<dbReference type="EMBL" id="QGDV01000018">
    <property type="protein sequence ID" value="PWJ61317.1"/>
    <property type="molecule type" value="Genomic_DNA"/>
</dbReference>
<protein>
    <submittedName>
        <fullName evidence="2">Uncharacterized protein</fullName>
    </submittedName>
</protein>
<keyword evidence="1" id="KW-0812">Transmembrane</keyword>
<feature type="transmembrane region" description="Helical" evidence="1">
    <location>
        <begin position="6"/>
        <end position="24"/>
    </location>
</feature>
<name>A0ABX5LC72_9MICO</name>
<dbReference type="Proteomes" id="UP000245674">
    <property type="component" value="Unassembled WGS sequence"/>
</dbReference>
<dbReference type="RefSeq" id="WP_127844015.1">
    <property type="nucleotide sequence ID" value="NZ_QGDV01000018.1"/>
</dbReference>
<keyword evidence="1" id="KW-0472">Membrane</keyword>
<keyword evidence="3" id="KW-1185">Reference proteome</keyword>
<dbReference type="InterPro" id="IPR045919">
    <property type="entry name" value="DUF6338"/>
</dbReference>
<evidence type="ECO:0000256" key="1">
    <source>
        <dbReference type="SAM" id="Phobius"/>
    </source>
</evidence>
<evidence type="ECO:0000313" key="3">
    <source>
        <dbReference type="Proteomes" id="UP000245674"/>
    </source>
</evidence>
<evidence type="ECO:0000313" key="2">
    <source>
        <dbReference type="EMBL" id="PWJ61317.1"/>
    </source>
</evidence>
<proteinExistence type="predicted"/>
<gene>
    <name evidence="2" type="ORF">B0H03_11836</name>
</gene>
<sequence length="232" mass="25758">MVVPDSVLGVVALVALVVPGVLYASVRVWAGGFRWTDHTVSARLFEAVLVSIALDAAYLVVAGPELMRVASDPRAALLREPAEVGRWILVLGVLVPVALGCALHVRLRWWRPPLRVLRVRGLRWVRVPVGRTTAYESVPTAWDKVAPRMRDTWVRVQLPDGRRVGGWISVASFASTYPRSRDIYIQEQFEVLPDGTFGAKIDGTRGVWLSVPDHSVVEWIEKAAPRAEEEEP</sequence>
<organism evidence="2 3">
    <name type="scientific">Rathayibacter iranicus NCPPB 2253 = VKM Ac-1602</name>
    <dbReference type="NCBI Taxonomy" id="1328868"/>
    <lineage>
        <taxon>Bacteria</taxon>
        <taxon>Bacillati</taxon>
        <taxon>Actinomycetota</taxon>
        <taxon>Actinomycetes</taxon>
        <taxon>Micrococcales</taxon>
        <taxon>Microbacteriaceae</taxon>
        <taxon>Rathayibacter</taxon>
    </lineage>
</organism>
<dbReference type="Pfam" id="PF19865">
    <property type="entry name" value="DUF6338"/>
    <property type="match status" value="1"/>
</dbReference>